<accession>A0A1Y1HHX1</accession>
<name>A0A1Y1HHX1_KLENI</name>
<dbReference type="AlphaFoldDB" id="A0A1Y1HHX1"/>
<evidence type="ECO:0000313" key="2">
    <source>
        <dbReference type="Proteomes" id="UP000054558"/>
    </source>
</evidence>
<gene>
    <name evidence="1" type="ORF">KFL_000070335</name>
</gene>
<protein>
    <submittedName>
        <fullName evidence="1">Uncharacterized protein</fullName>
    </submittedName>
</protein>
<dbReference type="Proteomes" id="UP000054558">
    <property type="component" value="Unassembled WGS sequence"/>
</dbReference>
<sequence>MGFYNWCALFYGRLLSQASHTRLVSSNLVKANPGILDRFLRKDVVGHSQGMRILHLPGHFNDNINLYLLPYELKEGRVKWSDVSRDAEKCVQGYNPEDMKTLKKLIRAAAPAAYGEDQLRPGWYVFQATSGTLDFETILAPISPTMGIYNWCALFYGRLLSQASHTRLVSSDLVKANPGILDGFLKKELVDHSQGMRILHLPGHIKRMGYVLEPQEIKEGRVEWSEVSRDAEKWVKEYNPEDMKTLKKLIRAAAPAAYGKDQLRPGWYIFQANWSTLDVENMHEMSAEANIKVEGCPYKCYTED</sequence>
<organism evidence="1 2">
    <name type="scientific">Klebsormidium nitens</name>
    <name type="common">Green alga</name>
    <name type="synonym">Ulothrix nitens</name>
    <dbReference type="NCBI Taxonomy" id="105231"/>
    <lineage>
        <taxon>Eukaryota</taxon>
        <taxon>Viridiplantae</taxon>
        <taxon>Streptophyta</taxon>
        <taxon>Klebsormidiophyceae</taxon>
        <taxon>Klebsormidiales</taxon>
        <taxon>Klebsormidiaceae</taxon>
        <taxon>Klebsormidium</taxon>
    </lineage>
</organism>
<keyword evidence="2" id="KW-1185">Reference proteome</keyword>
<proteinExistence type="predicted"/>
<reference evidence="1 2" key="1">
    <citation type="journal article" date="2014" name="Nat. Commun.">
        <title>Klebsormidium flaccidum genome reveals primary factors for plant terrestrial adaptation.</title>
        <authorList>
            <person name="Hori K."/>
            <person name="Maruyama F."/>
            <person name="Fujisawa T."/>
            <person name="Togashi T."/>
            <person name="Yamamoto N."/>
            <person name="Seo M."/>
            <person name="Sato S."/>
            <person name="Yamada T."/>
            <person name="Mori H."/>
            <person name="Tajima N."/>
            <person name="Moriyama T."/>
            <person name="Ikeuchi M."/>
            <person name="Watanabe M."/>
            <person name="Wada H."/>
            <person name="Kobayashi K."/>
            <person name="Saito M."/>
            <person name="Masuda T."/>
            <person name="Sasaki-Sekimoto Y."/>
            <person name="Mashiguchi K."/>
            <person name="Awai K."/>
            <person name="Shimojima M."/>
            <person name="Masuda S."/>
            <person name="Iwai M."/>
            <person name="Nobusawa T."/>
            <person name="Narise T."/>
            <person name="Kondo S."/>
            <person name="Saito H."/>
            <person name="Sato R."/>
            <person name="Murakawa M."/>
            <person name="Ihara Y."/>
            <person name="Oshima-Yamada Y."/>
            <person name="Ohtaka K."/>
            <person name="Satoh M."/>
            <person name="Sonobe K."/>
            <person name="Ishii M."/>
            <person name="Ohtani R."/>
            <person name="Kanamori-Sato M."/>
            <person name="Honoki R."/>
            <person name="Miyazaki D."/>
            <person name="Mochizuki H."/>
            <person name="Umetsu J."/>
            <person name="Higashi K."/>
            <person name="Shibata D."/>
            <person name="Kamiya Y."/>
            <person name="Sato N."/>
            <person name="Nakamura Y."/>
            <person name="Tabata S."/>
            <person name="Ida S."/>
            <person name="Kurokawa K."/>
            <person name="Ohta H."/>
        </authorList>
    </citation>
    <scope>NUCLEOTIDE SEQUENCE [LARGE SCALE GENOMIC DNA]</scope>
    <source>
        <strain evidence="1 2">NIES-2285</strain>
    </source>
</reference>
<evidence type="ECO:0000313" key="1">
    <source>
        <dbReference type="EMBL" id="GAQ78064.1"/>
    </source>
</evidence>
<dbReference type="EMBL" id="DF236956">
    <property type="protein sequence ID" value="GAQ78064.1"/>
    <property type="molecule type" value="Genomic_DNA"/>
</dbReference>